<keyword evidence="7" id="KW-1185">Reference proteome</keyword>
<dbReference type="Pfam" id="PF00753">
    <property type="entry name" value="Lactamase_B"/>
    <property type="match status" value="1"/>
</dbReference>
<feature type="domain" description="Metallo-beta-lactamase" evidence="5">
    <location>
        <begin position="54"/>
        <end position="268"/>
    </location>
</feature>
<dbReference type="RefSeq" id="XP_060333924.1">
    <property type="nucleotide sequence ID" value="XM_060466233.1"/>
</dbReference>
<comment type="similarity">
    <text evidence="1">Belongs to the metallo-beta-lactamase superfamily.</text>
</comment>
<accession>A0AA39TKI2</accession>
<dbReference type="InterPro" id="IPR051013">
    <property type="entry name" value="MBL_superfamily_lactonases"/>
</dbReference>
<dbReference type="GO" id="GO:0016787">
    <property type="term" value="F:hydrolase activity"/>
    <property type="evidence" value="ECO:0007669"/>
    <property type="project" value="UniProtKB-KW"/>
</dbReference>
<proteinExistence type="inferred from homology"/>
<keyword evidence="2" id="KW-0479">Metal-binding</keyword>
<name>A0AA39TKI2_ARMTA</name>
<evidence type="ECO:0000256" key="2">
    <source>
        <dbReference type="ARBA" id="ARBA00022723"/>
    </source>
</evidence>
<dbReference type="AlphaFoldDB" id="A0AA39TKI2"/>
<dbReference type="InterPro" id="IPR001279">
    <property type="entry name" value="Metallo-B-lactamas"/>
</dbReference>
<evidence type="ECO:0000256" key="1">
    <source>
        <dbReference type="ARBA" id="ARBA00007749"/>
    </source>
</evidence>
<comment type="caution">
    <text evidence="6">The sequence shown here is derived from an EMBL/GenBank/DDBJ whole genome shotgun (WGS) entry which is preliminary data.</text>
</comment>
<sequence length="359" mass="39045">MCPTSTPHSSMSATIPRSTSTVTVRAINAGKITFLPASLFFEPVLQGYEGLSGPVYTFLIEHPTKGKIMFDLGMRKDQEKYAPAVQGFFDLFRELGGYNMGVDDGETVSEQLVKGGVDLGSVNAVIWSHTHFDHIGDISTFPSTTELVVGPGTNLRTYPQDEDAHLIENDTAGRKVTELSFSETTLHIADLPALDYFGDGSFYILDTPGHHPGHVSGLARVTPTTFVLLGGDCCHHVGDIRPTPHHHSLCPCPASLLQSATHSLCKSHFPEITSEPLLKIPPPPAPSVYKDYEATMRSLGHLARLDADPDVLMIIAHDGTAPGVVEAFPAGVNGWKEKGWKDKLMWRFLEKDGGGWRFG</sequence>
<reference evidence="6" key="1">
    <citation type="submission" date="2023-06" db="EMBL/GenBank/DDBJ databases">
        <authorList>
            <consortium name="Lawrence Berkeley National Laboratory"/>
            <person name="Ahrendt S."/>
            <person name="Sahu N."/>
            <person name="Indic B."/>
            <person name="Wong-Bajracharya J."/>
            <person name="Merenyi Z."/>
            <person name="Ke H.-M."/>
            <person name="Monk M."/>
            <person name="Kocsube S."/>
            <person name="Drula E."/>
            <person name="Lipzen A."/>
            <person name="Balint B."/>
            <person name="Henrissat B."/>
            <person name="Andreopoulos B."/>
            <person name="Martin F.M."/>
            <person name="Harder C.B."/>
            <person name="Rigling D."/>
            <person name="Ford K.L."/>
            <person name="Foster G.D."/>
            <person name="Pangilinan J."/>
            <person name="Papanicolaou A."/>
            <person name="Barry K."/>
            <person name="LaButti K."/>
            <person name="Viragh M."/>
            <person name="Koriabine M."/>
            <person name="Yan M."/>
            <person name="Riley R."/>
            <person name="Champramary S."/>
            <person name="Plett K.L."/>
            <person name="Tsai I.J."/>
            <person name="Slot J."/>
            <person name="Sipos G."/>
            <person name="Plett J."/>
            <person name="Nagy L.G."/>
            <person name="Grigoriev I.V."/>
        </authorList>
    </citation>
    <scope>NUCLEOTIDE SEQUENCE</scope>
    <source>
        <strain evidence="6">CCBAS 213</strain>
    </source>
</reference>
<dbReference type="GO" id="GO:0046872">
    <property type="term" value="F:metal ion binding"/>
    <property type="evidence" value="ECO:0007669"/>
    <property type="project" value="UniProtKB-KW"/>
</dbReference>
<dbReference type="InterPro" id="IPR036866">
    <property type="entry name" value="RibonucZ/Hydroxyglut_hydro"/>
</dbReference>
<organism evidence="6 7">
    <name type="scientific">Armillaria tabescens</name>
    <name type="common">Ringless honey mushroom</name>
    <name type="synonym">Agaricus tabescens</name>
    <dbReference type="NCBI Taxonomy" id="1929756"/>
    <lineage>
        <taxon>Eukaryota</taxon>
        <taxon>Fungi</taxon>
        <taxon>Dikarya</taxon>
        <taxon>Basidiomycota</taxon>
        <taxon>Agaricomycotina</taxon>
        <taxon>Agaricomycetes</taxon>
        <taxon>Agaricomycetidae</taxon>
        <taxon>Agaricales</taxon>
        <taxon>Marasmiineae</taxon>
        <taxon>Physalacriaceae</taxon>
        <taxon>Desarmillaria</taxon>
    </lineage>
</organism>
<evidence type="ECO:0000256" key="3">
    <source>
        <dbReference type="ARBA" id="ARBA00022801"/>
    </source>
</evidence>
<keyword evidence="4" id="KW-0862">Zinc</keyword>
<dbReference type="CDD" id="cd07730">
    <property type="entry name" value="metallo-hydrolase-like_MBL-fold"/>
    <property type="match status" value="1"/>
</dbReference>
<keyword evidence="3" id="KW-0378">Hydrolase</keyword>
<dbReference type="Gene3D" id="3.60.15.10">
    <property type="entry name" value="Ribonuclease Z/Hydroxyacylglutathione hydrolase-like"/>
    <property type="match status" value="1"/>
</dbReference>
<gene>
    <name evidence="6" type="ORF">EV420DRAFT_1181376</name>
</gene>
<dbReference type="PANTHER" id="PTHR42978:SF5">
    <property type="entry name" value="METALLO-BETA-LACTAMASE DOMAIN-CONTAINING PROTEIN"/>
    <property type="match status" value="1"/>
</dbReference>
<evidence type="ECO:0000256" key="4">
    <source>
        <dbReference type="ARBA" id="ARBA00022833"/>
    </source>
</evidence>
<dbReference type="SUPFAM" id="SSF56281">
    <property type="entry name" value="Metallo-hydrolase/oxidoreductase"/>
    <property type="match status" value="1"/>
</dbReference>
<protein>
    <submittedName>
        <fullName evidence="6">Beta-lactamase-like protein</fullName>
    </submittedName>
</protein>
<dbReference type="SMART" id="SM00849">
    <property type="entry name" value="Lactamase_B"/>
    <property type="match status" value="1"/>
</dbReference>
<dbReference type="EMBL" id="JAUEPS010000009">
    <property type="protein sequence ID" value="KAK0462312.1"/>
    <property type="molecule type" value="Genomic_DNA"/>
</dbReference>
<evidence type="ECO:0000313" key="6">
    <source>
        <dbReference type="EMBL" id="KAK0462312.1"/>
    </source>
</evidence>
<evidence type="ECO:0000259" key="5">
    <source>
        <dbReference type="SMART" id="SM00849"/>
    </source>
</evidence>
<dbReference type="GeneID" id="85349781"/>
<evidence type="ECO:0000313" key="7">
    <source>
        <dbReference type="Proteomes" id="UP001175211"/>
    </source>
</evidence>
<dbReference type="PANTHER" id="PTHR42978">
    <property type="entry name" value="QUORUM-QUENCHING LACTONASE YTNP-RELATED-RELATED"/>
    <property type="match status" value="1"/>
</dbReference>
<dbReference type="Proteomes" id="UP001175211">
    <property type="component" value="Unassembled WGS sequence"/>
</dbReference>